<dbReference type="Proteomes" id="UP000243459">
    <property type="component" value="Chromosome 5"/>
</dbReference>
<dbReference type="Gramene" id="ONK67965">
    <property type="protein sequence ID" value="ONK67965"/>
    <property type="gene ID" value="A4U43_C05F5690"/>
</dbReference>
<feature type="domain" description="Glycoside hydrolase family 38 N-terminal" evidence="1">
    <location>
        <begin position="99"/>
        <end position="156"/>
    </location>
</feature>
<dbReference type="PANTHER" id="PTHR48010">
    <property type="entry name" value="OS05G0588300 PROTEIN"/>
    <property type="match status" value="1"/>
</dbReference>
<dbReference type="InterPro" id="IPR050994">
    <property type="entry name" value="At_inactive_RLKs"/>
</dbReference>
<evidence type="ECO:0000259" key="1">
    <source>
        <dbReference type="Pfam" id="PF01074"/>
    </source>
</evidence>
<proteinExistence type="predicted"/>
<evidence type="ECO:0000313" key="2">
    <source>
        <dbReference type="EMBL" id="ONK67965.1"/>
    </source>
</evidence>
<protein>
    <recommendedName>
        <fullName evidence="1">Glycoside hydrolase family 38 N-terminal domain-containing protein</fullName>
    </recommendedName>
</protein>
<dbReference type="Gene3D" id="3.20.110.10">
    <property type="entry name" value="Glycoside hydrolase 38, N terminal domain"/>
    <property type="match status" value="1"/>
</dbReference>
<dbReference type="GO" id="GO:0006013">
    <property type="term" value="P:mannose metabolic process"/>
    <property type="evidence" value="ECO:0007669"/>
    <property type="project" value="InterPro"/>
</dbReference>
<dbReference type="InterPro" id="IPR011009">
    <property type="entry name" value="Kinase-like_dom_sf"/>
</dbReference>
<dbReference type="InterPro" id="IPR000602">
    <property type="entry name" value="Glyco_hydro_38_N"/>
</dbReference>
<accession>A0A5P1EPM1</accession>
<dbReference type="SUPFAM" id="SSF56112">
    <property type="entry name" value="Protein kinase-like (PK-like)"/>
    <property type="match status" value="1"/>
</dbReference>
<dbReference type="AlphaFoldDB" id="A0A5P1EPM1"/>
<dbReference type="GO" id="GO:0004559">
    <property type="term" value="F:alpha-mannosidase activity"/>
    <property type="evidence" value="ECO:0007669"/>
    <property type="project" value="InterPro"/>
</dbReference>
<dbReference type="Pfam" id="PF01074">
    <property type="entry name" value="Glyco_hydro_38N"/>
    <property type="match status" value="1"/>
</dbReference>
<sequence>MLTGKSPVQAPGCNDVVDLPRWVSSVVREEWTAEVFDVELMRCENVEEEMVQMLQLGLACVARAVDQRPTMEEVVKMMEEIKGLDSESRTSMEVKASEVACVQNVLDSLIPVLLADKNRKFIYVEHAFFQRWWRQQSDAMKKTVMELVNSGQLEFMQRISSLVFYP</sequence>
<name>A0A5P1EPM1_ASPOF</name>
<dbReference type="PANTHER" id="PTHR48010:SF59">
    <property type="entry name" value="PROTEIN KINASE DOMAIN-CONTAINING PROTEIN"/>
    <property type="match status" value="1"/>
</dbReference>
<organism evidence="2 3">
    <name type="scientific">Asparagus officinalis</name>
    <name type="common">Garden asparagus</name>
    <dbReference type="NCBI Taxonomy" id="4686"/>
    <lineage>
        <taxon>Eukaryota</taxon>
        <taxon>Viridiplantae</taxon>
        <taxon>Streptophyta</taxon>
        <taxon>Embryophyta</taxon>
        <taxon>Tracheophyta</taxon>
        <taxon>Spermatophyta</taxon>
        <taxon>Magnoliopsida</taxon>
        <taxon>Liliopsida</taxon>
        <taxon>Asparagales</taxon>
        <taxon>Asparagaceae</taxon>
        <taxon>Asparagoideae</taxon>
        <taxon>Asparagus</taxon>
    </lineage>
</organism>
<evidence type="ECO:0000313" key="3">
    <source>
        <dbReference type="Proteomes" id="UP000243459"/>
    </source>
</evidence>
<dbReference type="InterPro" id="IPR011330">
    <property type="entry name" value="Glyco_hydro/deAcase_b/a-brl"/>
</dbReference>
<dbReference type="SUPFAM" id="SSF88713">
    <property type="entry name" value="Glycoside hydrolase/deacetylase"/>
    <property type="match status" value="1"/>
</dbReference>
<reference evidence="3" key="1">
    <citation type="journal article" date="2017" name="Nat. Commun.">
        <title>The asparagus genome sheds light on the origin and evolution of a young Y chromosome.</title>
        <authorList>
            <person name="Harkess A."/>
            <person name="Zhou J."/>
            <person name="Xu C."/>
            <person name="Bowers J.E."/>
            <person name="Van der Hulst R."/>
            <person name="Ayyampalayam S."/>
            <person name="Mercati F."/>
            <person name="Riccardi P."/>
            <person name="McKain M.R."/>
            <person name="Kakrana A."/>
            <person name="Tang H."/>
            <person name="Ray J."/>
            <person name="Groenendijk J."/>
            <person name="Arikit S."/>
            <person name="Mathioni S.M."/>
            <person name="Nakano M."/>
            <person name="Shan H."/>
            <person name="Telgmann-Rauber A."/>
            <person name="Kanno A."/>
            <person name="Yue Z."/>
            <person name="Chen H."/>
            <person name="Li W."/>
            <person name="Chen Y."/>
            <person name="Xu X."/>
            <person name="Zhang Y."/>
            <person name="Luo S."/>
            <person name="Chen H."/>
            <person name="Gao J."/>
            <person name="Mao Z."/>
            <person name="Pires J.C."/>
            <person name="Luo M."/>
            <person name="Kudrna D."/>
            <person name="Wing R.A."/>
            <person name="Meyers B.C."/>
            <person name="Yi K."/>
            <person name="Kong H."/>
            <person name="Lavrijsen P."/>
            <person name="Sunseri F."/>
            <person name="Falavigna A."/>
            <person name="Ye Y."/>
            <person name="Leebens-Mack J.H."/>
            <person name="Chen G."/>
        </authorList>
    </citation>
    <scope>NUCLEOTIDE SEQUENCE [LARGE SCALE GENOMIC DNA]</scope>
    <source>
        <strain evidence="3">cv. DH0086</strain>
    </source>
</reference>
<dbReference type="Gene3D" id="1.10.510.10">
    <property type="entry name" value="Transferase(Phosphotransferase) domain 1"/>
    <property type="match status" value="1"/>
</dbReference>
<dbReference type="InterPro" id="IPR027291">
    <property type="entry name" value="Glyco_hydro_38_N_sf"/>
</dbReference>
<keyword evidence="3" id="KW-1185">Reference proteome</keyword>
<gene>
    <name evidence="2" type="ORF">A4U43_C05F5690</name>
</gene>
<dbReference type="EMBL" id="CM007385">
    <property type="protein sequence ID" value="ONK67965.1"/>
    <property type="molecule type" value="Genomic_DNA"/>
</dbReference>